<reference evidence="1 2" key="1">
    <citation type="submission" date="2018-03" db="EMBL/GenBank/DDBJ databases">
        <title>Genomic Encyclopedia of Type Strains, Phase III (KMG-III): the genomes of soil and plant-associated and newly described type strains.</title>
        <authorList>
            <person name="Whitman W."/>
        </authorList>
    </citation>
    <scope>NUCLEOTIDE SEQUENCE [LARGE SCALE GENOMIC DNA]</scope>
    <source>
        <strain evidence="1 2">MWH-P2sevCIIIb</strain>
    </source>
</reference>
<organism evidence="1 2">
    <name type="scientific">Jezberella montanilacus</name>
    <dbReference type="NCBI Taxonomy" id="323426"/>
    <lineage>
        <taxon>Bacteria</taxon>
        <taxon>Pseudomonadati</taxon>
        <taxon>Pseudomonadota</taxon>
        <taxon>Betaproteobacteria</taxon>
        <taxon>Burkholderiales</taxon>
        <taxon>Alcaligenaceae</taxon>
        <taxon>Jezberella</taxon>
    </lineage>
</organism>
<dbReference type="EMBL" id="PVTV01000015">
    <property type="protein sequence ID" value="PRY97243.1"/>
    <property type="molecule type" value="Genomic_DNA"/>
</dbReference>
<evidence type="ECO:0008006" key="3">
    <source>
        <dbReference type="Google" id="ProtNLM"/>
    </source>
</evidence>
<name>A0A2T0XE72_9BURK</name>
<keyword evidence="2" id="KW-1185">Reference proteome</keyword>
<dbReference type="NCBIfam" id="NF047593">
    <property type="entry name" value="IS66_ISAeme5_TnpA"/>
    <property type="match status" value="1"/>
</dbReference>
<evidence type="ECO:0000313" key="2">
    <source>
        <dbReference type="Proteomes" id="UP000238308"/>
    </source>
</evidence>
<comment type="caution">
    <text evidence="1">The sequence shown here is derived from an EMBL/GenBank/DDBJ whole genome shotgun (WGS) entry which is preliminary data.</text>
</comment>
<dbReference type="RefSeq" id="WP_146129765.1">
    <property type="nucleotide sequence ID" value="NZ_PVTV01000015.1"/>
</dbReference>
<sequence>MKISKGVQFWTEHLAGVKREGLSLMAYAGKHGLRLKTLYHWSSKLKRAGGVKPGSTDSQFVALRVSQTPRVKSESDCVLVVNSTLRLELQSLPSTQWLAALAHSLRGAG</sequence>
<dbReference type="AlphaFoldDB" id="A0A2T0XE72"/>
<proteinExistence type="predicted"/>
<evidence type="ECO:0000313" key="1">
    <source>
        <dbReference type="EMBL" id="PRY97243.1"/>
    </source>
</evidence>
<protein>
    <recommendedName>
        <fullName evidence="3">Transposase</fullName>
    </recommendedName>
</protein>
<gene>
    <name evidence="1" type="ORF">BCM14_2384</name>
</gene>
<dbReference type="Proteomes" id="UP000238308">
    <property type="component" value="Unassembled WGS sequence"/>
</dbReference>
<accession>A0A2T0XE72</accession>
<dbReference type="OrthoDB" id="8526851at2"/>